<keyword evidence="1" id="KW-1133">Transmembrane helix</keyword>
<keyword evidence="1" id="KW-0472">Membrane</keyword>
<keyword evidence="3" id="KW-1185">Reference proteome</keyword>
<evidence type="ECO:0000256" key="1">
    <source>
        <dbReference type="SAM" id="Phobius"/>
    </source>
</evidence>
<protein>
    <submittedName>
        <fullName evidence="2">Uncharacterized protein</fullName>
    </submittedName>
</protein>
<dbReference type="AlphaFoldDB" id="E4XWL3"/>
<accession>E4XWL3</accession>
<organism evidence="2">
    <name type="scientific">Oikopleura dioica</name>
    <name type="common">Tunicate</name>
    <dbReference type="NCBI Taxonomy" id="34765"/>
    <lineage>
        <taxon>Eukaryota</taxon>
        <taxon>Metazoa</taxon>
        <taxon>Chordata</taxon>
        <taxon>Tunicata</taxon>
        <taxon>Appendicularia</taxon>
        <taxon>Copelata</taxon>
        <taxon>Oikopleuridae</taxon>
        <taxon>Oikopleura</taxon>
    </lineage>
</organism>
<reference evidence="2" key="1">
    <citation type="journal article" date="2010" name="Science">
        <title>Plasticity of animal genome architecture unmasked by rapid evolution of a pelagic tunicate.</title>
        <authorList>
            <person name="Denoeud F."/>
            <person name="Henriet S."/>
            <person name="Mungpakdee S."/>
            <person name="Aury J.M."/>
            <person name="Da Silva C."/>
            <person name="Brinkmann H."/>
            <person name="Mikhaleva J."/>
            <person name="Olsen L.C."/>
            <person name="Jubin C."/>
            <person name="Canestro C."/>
            <person name="Bouquet J.M."/>
            <person name="Danks G."/>
            <person name="Poulain J."/>
            <person name="Campsteijn C."/>
            <person name="Adamski M."/>
            <person name="Cross I."/>
            <person name="Yadetie F."/>
            <person name="Muffato M."/>
            <person name="Louis A."/>
            <person name="Butcher S."/>
            <person name="Tsagkogeorga G."/>
            <person name="Konrad A."/>
            <person name="Singh S."/>
            <person name="Jensen M.F."/>
            <person name="Cong E.H."/>
            <person name="Eikeseth-Otteraa H."/>
            <person name="Noel B."/>
            <person name="Anthouard V."/>
            <person name="Porcel B.M."/>
            <person name="Kachouri-Lafond R."/>
            <person name="Nishino A."/>
            <person name="Ugolini M."/>
            <person name="Chourrout P."/>
            <person name="Nishida H."/>
            <person name="Aasland R."/>
            <person name="Huzurbazar S."/>
            <person name="Westhof E."/>
            <person name="Delsuc F."/>
            <person name="Lehrach H."/>
            <person name="Reinhardt R."/>
            <person name="Weissenbach J."/>
            <person name="Roy S.W."/>
            <person name="Artiguenave F."/>
            <person name="Postlethwait J.H."/>
            <person name="Manak J.R."/>
            <person name="Thompson E.M."/>
            <person name="Jaillon O."/>
            <person name="Du Pasquier L."/>
            <person name="Boudinot P."/>
            <person name="Liberles D.A."/>
            <person name="Volff J.N."/>
            <person name="Philippe H."/>
            <person name="Lenhard B."/>
            <person name="Roest Crollius H."/>
            <person name="Wincker P."/>
            <person name="Chourrout D."/>
        </authorList>
    </citation>
    <scope>NUCLEOTIDE SEQUENCE [LARGE SCALE GENOMIC DNA]</scope>
</reference>
<feature type="transmembrane region" description="Helical" evidence="1">
    <location>
        <begin position="16"/>
        <end position="37"/>
    </location>
</feature>
<dbReference type="Proteomes" id="UP000001307">
    <property type="component" value="Unassembled WGS sequence"/>
</dbReference>
<sequence length="55" mass="6283">METDDVRKAFTKNTKGTLCCLCLLTGPLAPIIAFLFFREEMHVCPSCKRECIHNH</sequence>
<evidence type="ECO:0000313" key="3">
    <source>
        <dbReference type="Proteomes" id="UP000001307"/>
    </source>
</evidence>
<dbReference type="InParanoid" id="E4XWL3"/>
<proteinExistence type="predicted"/>
<gene>
    <name evidence="2" type="ORF">GSOID_T00007034001</name>
</gene>
<evidence type="ECO:0000313" key="2">
    <source>
        <dbReference type="EMBL" id="CBY14068.1"/>
    </source>
</evidence>
<dbReference type="EMBL" id="FN653247">
    <property type="protein sequence ID" value="CBY14068.1"/>
    <property type="molecule type" value="Genomic_DNA"/>
</dbReference>
<dbReference type="OrthoDB" id="10321440at2759"/>
<name>E4XWL3_OIKDI</name>
<keyword evidence="1" id="KW-0812">Transmembrane</keyword>